<dbReference type="SUPFAM" id="SSF52833">
    <property type="entry name" value="Thioredoxin-like"/>
    <property type="match status" value="1"/>
</dbReference>
<dbReference type="Gene3D" id="3.40.30.10">
    <property type="entry name" value="Glutaredoxin"/>
    <property type="match status" value="1"/>
</dbReference>
<dbReference type="Proteomes" id="UP000728032">
    <property type="component" value="Unassembled WGS sequence"/>
</dbReference>
<dbReference type="PANTHER" id="PTHR43969:SF9">
    <property type="entry name" value="GLUTATHIONE S TRANSFERASE D10, ISOFORM A-RELATED"/>
    <property type="match status" value="1"/>
</dbReference>
<dbReference type="PROSITE" id="PS50405">
    <property type="entry name" value="GST_CTER"/>
    <property type="match status" value="1"/>
</dbReference>
<accession>A0A7R9M8D1</accession>
<evidence type="ECO:0000259" key="2">
    <source>
        <dbReference type="PROSITE" id="PS50404"/>
    </source>
</evidence>
<evidence type="ECO:0000313" key="5">
    <source>
        <dbReference type="Proteomes" id="UP000728032"/>
    </source>
</evidence>
<dbReference type="PROSITE" id="PS50404">
    <property type="entry name" value="GST_NTER"/>
    <property type="match status" value="1"/>
</dbReference>
<dbReference type="Pfam" id="PF13417">
    <property type="entry name" value="GST_N_3"/>
    <property type="match status" value="1"/>
</dbReference>
<dbReference type="InterPro" id="IPR010987">
    <property type="entry name" value="Glutathione-S-Trfase_C-like"/>
</dbReference>
<feature type="domain" description="GST C-terminal" evidence="3">
    <location>
        <begin position="88"/>
        <end position="225"/>
    </location>
</feature>
<evidence type="ECO:0000259" key="3">
    <source>
        <dbReference type="PROSITE" id="PS50405"/>
    </source>
</evidence>
<dbReference type="EMBL" id="CAJPVJ010008740">
    <property type="protein sequence ID" value="CAG2172112.1"/>
    <property type="molecule type" value="Genomic_DNA"/>
</dbReference>
<feature type="domain" description="GST N-terminal" evidence="2">
    <location>
        <begin position="1"/>
        <end position="82"/>
    </location>
</feature>
<dbReference type="Gene3D" id="1.20.1050.10">
    <property type="match status" value="1"/>
</dbReference>
<dbReference type="InterPro" id="IPR004046">
    <property type="entry name" value="GST_C"/>
</dbReference>
<dbReference type="InterPro" id="IPR036282">
    <property type="entry name" value="Glutathione-S-Trfase_C_sf"/>
</dbReference>
<dbReference type="GO" id="GO:0006749">
    <property type="term" value="P:glutathione metabolic process"/>
    <property type="evidence" value="ECO:0007669"/>
    <property type="project" value="TreeGrafter"/>
</dbReference>
<dbReference type="AlphaFoldDB" id="A0A7R9M8D1"/>
<reference evidence="4" key="1">
    <citation type="submission" date="2020-11" db="EMBL/GenBank/DDBJ databases">
        <authorList>
            <person name="Tran Van P."/>
        </authorList>
    </citation>
    <scope>NUCLEOTIDE SEQUENCE</scope>
</reference>
<dbReference type="SFLD" id="SFLDG00358">
    <property type="entry name" value="Main_(cytGST)"/>
    <property type="match status" value="1"/>
</dbReference>
<comment type="subunit">
    <text evidence="1">Homodimer.</text>
</comment>
<gene>
    <name evidence="4" type="ORF">ONB1V03_LOCUS11570</name>
</gene>
<protein>
    <recommendedName>
        <fullName evidence="6">Glutathione S-transferase</fullName>
    </recommendedName>
</protein>
<evidence type="ECO:0000256" key="1">
    <source>
        <dbReference type="ARBA" id="ARBA00011738"/>
    </source>
</evidence>
<dbReference type="SFLD" id="SFLDS00019">
    <property type="entry name" value="Glutathione_Transferase_(cytos"/>
    <property type="match status" value="1"/>
</dbReference>
<dbReference type="EMBL" id="OC923565">
    <property type="protein sequence ID" value="CAD7654925.1"/>
    <property type="molecule type" value="Genomic_DNA"/>
</dbReference>
<dbReference type="InterPro" id="IPR004045">
    <property type="entry name" value="Glutathione_S-Trfase_N"/>
</dbReference>
<dbReference type="InterPro" id="IPR040079">
    <property type="entry name" value="Glutathione_S-Trfase"/>
</dbReference>
<proteinExistence type="predicted"/>
<dbReference type="FunFam" id="3.40.30.10:FF:000034">
    <property type="entry name" value="glutathione S-transferase 1"/>
    <property type="match status" value="1"/>
</dbReference>
<dbReference type="SUPFAM" id="SSF47616">
    <property type="entry name" value="GST C-terminal domain-like"/>
    <property type="match status" value="1"/>
</dbReference>
<dbReference type="InterPro" id="IPR036249">
    <property type="entry name" value="Thioredoxin-like_sf"/>
</dbReference>
<sequence>MTTKLYLNYSSPFCRSVLFVAKHLGIDLHEVNVDLVDKQQLRPEFLKLNPRHTLPTLEDEGVVIWESRAIIQYLCNKYGRNSQLYPTDPAERAKVDMVLDFDLGTLAPALKAVRITKLVTNNSTKGAKPTEQQLTTLKDSLTVLDSMIGKNGGYSAGKHLTIADLSLIPQFLTVTTEELADYMHVRHWYSEITAKEMPYFDEINSMAVKSIEDRTRRLTERADKS</sequence>
<name>A0A7R9M8D1_9ACAR</name>
<keyword evidence="5" id="KW-1185">Reference proteome</keyword>
<dbReference type="PANTHER" id="PTHR43969">
    <property type="entry name" value="GLUTATHIONE S TRANSFERASE D10, ISOFORM A-RELATED"/>
    <property type="match status" value="1"/>
</dbReference>
<organism evidence="4">
    <name type="scientific">Oppiella nova</name>
    <dbReference type="NCBI Taxonomy" id="334625"/>
    <lineage>
        <taxon>Eukaryota</taxon>
        <taxon>Metazoa</taxon>
        <taxon>Ecdysozoa</taxon>
        <taxon>Arthropoda</taxon>
        <taxon>Chelicerata</taxon>
        <taxon>Arachnida</taxon>
        <taxon>Acari</taxon>
        <taxon>Acariformes</taxon>
        <taxon>Sarcoptiformes</taxon>
        <taxon>Oribatida</taxon>
        <taxon>Brachypylina</taxon>
        <taxon>Oppioidea</taxon>
        <taxon>Oppiidae</taxon>
        <taxon>Oppiella</taxon>
    </lineage>
</organism>
<dbReference type="GO" id="GO:0004364">
    <property type="term" value="F:glutathione transferase activity"/>
    <property type="evidence" value="ECO:0007669"/>
    <property type="project" value="TreeGrafter"/>
</dbReference>
<evidence type="ECO:0000313" key="4">
    <source>
        <dbReference type="EMBL" id="CAD7654925.1"/>
    </source>
</evidence>
<evidence type="ECO:0008006" key="6">
    <source>
        <dbReference type="Google" id="ProtNLM"/>
    </source>
</evidence>
<dbReference type="Pfam" id="PF14497">
    <property type="entry name" value="GST_C_3"/>
    <property type="match status" value="1"/>
</dbReference>
<dbReference type="OrthoDB" id="2309723at2759"/>